<dbReference type="SUPFAM" id="SSF81345">
    <property type="entry name" value="ABC transporter involved in vitamin B12 uptake, BtuC"/>
    <property type="match status" value="1"/>
</dbReference>
<evidence type="ECO:0000256" key="3">
    <source>
        <dbReference type="ARBA" id="ARBA00022448"/>
    </source>
</evidence>
<comment type="subcellular location">
    <subcellularLocation>
        <location evidence="1">Cell membrane</location>
        <topology evidence="1">Multi-pass membrane protein</topology>
    </subcellularLocation>
</comment>
<feature type="transmembrane region" description="Helical" evidence="8">
    <location>
        <begin position="16"/>
        <end position="38"/>
    </location>
</feature>
<feature type="transmembrane region" description="Helical" evidence="8">
    <location>
        <begin position="123"/>
        <end position="141"/>
    </location>
</feature>
<dbReference type="EMBL" id="QQAX01000010">
    <property type="protein sequence ID" value="RDI43799.1"/>
    <property type="molecule type" value="Genomic_DNA"/>
</dbReference>
<dbReference type="InterPro" id="IPR037294">
    <property type="entry name" value="ABC_BtuC-like"/>
</dbReference>
<evidence type="ECO:0000256" key="4">
    <source>
        <dbReference type="ARBA" id="ARBA00022475"/>
    </source>
</evidence>
<sequence>MLRMIKADAYFPYRRMFGLFALGLSLLLGGFFILGLLVGTVPLGKLFHLQADAHRAADFIIRLRFNREIAAIFCGGMLAMGSAMLQALTRNAMVAPDLTGLTSLGCLLIVVCEILWLKSPVMNVVMGTAGAMLGFILCFSFTKNQQSSNRLGVILAGISISFTATAFLQLLILNAPQDLDDYLHFLTGTLYAINDETVTLIIMMALVALPAALMLSKYFNVLTLDDQTCHSIGVPMKRYRVYCFMTASVLIGTSVIGVGNMGFLGIVAPNLARILVGNRPRYVFVLSFLVGALMYLLADTLGRCLISPAEIPAGLMTNMMSAPLFLYILFRYFRGQYEWN</sequence>
<dbReference type="GO" id="GO:0022857">
    <property type="term" value="F:transmembrane transporter activity"/>
    <property type="evidence" value="ECO:0007669"/>
    <property type="project" value="InterPro"/>
</dbReference>
<keyword evidence="3" id="KW-0813">Transport</keyword>
<keyword evidence="6 8" id="KW-1133">Transmembrane helix</keyword>
<dbReference type="GO" id="GO:0005886">
    <property type="term" value="C:plasma membrane"/>
    <property type="evidence" value="ECO:0007669"/>
    <property type="project" value="UniProtKB-SubCell"/>
</dbReference>
<evidence type="ECO:0000256" key="1">
    <source>
        <dbReference type="ARBA" id="ARBA00004651"/>
    </source>
</evidence>
<reference evidence="9 10" key="1">
    <citation type="submission" date="2018-07" db="EMBL/GenBank/DDBJ databases">
        <title>Genomic Encyclopedia of Type Strains, Phase IV (KMG-IV): sequencing the most valuable type-strain genomes for metagenomic binning, comparative biology and taxonomic classification.</title>
        <authorList>
            <person name="Goeker M."/>
        </authorList>
    </citation>
    <scope>NUCLEOTIDE SEQUENCE [LARGE SCALE GENOMIC DNA]</scope>
    <source>
        <strain evidence="9 10">DSM 16500</strain>
    </source>
</reference>
<dbReference type="InterPro" id="IPR000522">
    <property type="entry name" value="ABC_transptr_permease_BtuC"/>
</dbReference>
<gene>
    <name evidence="9" type="ORF">C8D86_11069</name>
</gene>
<dbReference type="PANTHER" id="PTHR30472">
    <property type="entry name" value="FERRIC ENTEROBACTIN TRANSPORT SYSTEM PERMEASE PROTEIN"/>
    <property type="match status" value="1"/>
</dbReference>
<dbReference type="PANTHER" id="PTHR30472:SF37">
    <property type="entry name" value="FE(3+) DICITRATE TRANSPORT SYSTEM PERMEASE PROTEIN FECD-RELATED"/>
    <property type="match status" value="1"/>
</dbReference>
<evidence type="ECO:0000313" key="10">
    <source>
        <dbReference type="Proteomes" id="UP000254720"/>
    </source>
</evidence>
<evidence type="ECO:0000313" key="9">
    <source>
        <dbReference type="EMBL" id="RDI43799.1"/>
    </source>
</evidence>
<feature type="transmembrane region" description="Helical" evidence="8">
    <location>
        <begin position="241"/>
        <end position="268"/>
    </location>
</feature>
<keyword evidence="10" id="KW-1185">Reference proteome</keyword>
<keyword evidence="7 8" id="KW-0472">Membrane</keyword>
<dbReference type="GO" id="GO:0033214">
    <property type="term" value="P:siderophore-iron import into cell"/>
    <property type="evidence" value="ECO:0007669"/>
    <property type="project" value="TreeGrafter"/>
</dbReference>
<dbReference type="Gene3D" id="1.10.3470.10">
    <property type="entry name" value="ABC transporter involved in vitamin B12 uptake, BtuC"/>
    <property type="match status" value="1"/>
</dbReference>
<dbReference type="Proteomes" id="UP000254720">
    <property type="component" value="Unassembled WGS sequence"/>
</dbReference>
<evidence type="ECO:0000256" key="5">
    <source>
        <dbReference type="ARBA" id="ARBA00022692"/>
    </source>
</evidence>
<evidence type="ECO:0000256" key="8">
    <source>
        <dbReference type="SAM" id="Phobius"/>
    </source>
</evidence>
<evidence type="ECO:0000256" key="6">
    <source>
        <dbReference type="ARBA" id="ARBA00022989"/>
    </source>
</evidence>
<evidence type="ECO:0000256" key="7">
    <source>
        <dbReference type="ARBA" id="ARBA00023136"/>
    </source>
</evidence>
<proteinExistence type="inferred from homology"/>
<protein>
    <submittedName>
        <fullName evidence="9">Iron complex transport system permease protein</fullName>
    </submittedName>
</protein>
<feature type="transmembrane region" description="Helical" evidence="8">
    <location>
        <begin position="310"/>
        <end position="330"/>
    </location>
</feature>
<dbReference type="OrthoDB" id="9055647at2"/>
<comment type="caution">
    <text evidence="9">The sequence shown here is derived from an EMBL/GenBank/DDBJ whole genome shotgun (WGS) entry which is preliminary data.</text>
</comment>
<feature type="transmembrane region" description="Helical" evidence="8">
    <location>
        <begin position="69"/>
        <end position="88"/>
    </location>
</feature>
<feature type="transmembrane region" description="Helical" evidence="8">
    <location>
        <begin position="100"/>
        <end position="117"/>
    </location>
</feature>
<dbReference type="CDD" id="cd06550">
    <property type="entry name" value="TM_ABC_iron-siderophores_like"/>
    <property type="match status" value="1"/>
</dbReference>
<dbReference type="AlphaFoldDB" id="A0A370GKJ4"/>
<comment type="similarity">
    <text evidence="2">Belongs to the binding-protein-dependent transport system permease family. FecCD subfamily.</text>
</comment>
<keyword evidence="4" id="KW-1003">Cell membrane</keyword>
<organism evidence="9 10">
    <name type="scientific">Aquicella lusitana</name>
    <dbReference type="NCBI Taxonomy" id="254246"/>
    <lineage>
        <taxon>Bacteria</taxon>
        <taxon>Pseudomonadati</taxon>
        <taxon>Pseudomonadota</taxon>
        <taxon>Gammaproteobacteria</taxon>
        <taxon>Legionellales</taxon>
        <taxon>Coxiellaceae</taxon>
        <taxon>Aquicella</taxon>
    </lineage>
</organism>
<feature type="transmembrane region" description="Helical" evidence="8">
    <location>
        <begin position="197"/>
        <end position="220"/>
    </location>
</feature>
<name>A0A370GKJ4_9COXI</name>
<feature type="transmembrane region" description="Helical" evidence="8">
    <location>
        <begin position="153"/>
        <end position="177"/>
    </location>
</feature>
<evidence type="ECO:0000256" key="2">
    <source>
        <dbReference type="ARBA" id="ARBA00007935"/>
    </source>
</evidence>
<feature type="transmembrane region" description="Helical" evidence="8">
    <location>
        <begin position="280"/>
        <end position="298"/>
    </location>
</feature>
<accession>A0A370GKJ4</accession>
<keyword evidence="5 8" id="KW-0812">Transmembrane</keyword>
<dbReference type="Pfam" id="PF01032">
    <property type="entry name" value="FecCD"/>
    <property type="match status" value="1"/>
</dbReference>